<feature type="chain" id="PRO_5001492056" description="BPTI/Kunitz inhibitor domain-containing protein" evidence="7">
    <location>
        <begin position="17"/>
        <end position="160"/>
    </location>
</feature>
<evidence type="ECO:0000256" key="3">
    <source>
        <dbReference type="ARBA" id="ARBA00022690"/>
    </source>
</evidence>
<comment type="caution">
    <text evidence="9">The sequence shown here is derived from an EMBL/GenBank/DDBJ whole genome shotgun (WGS) entry which is preliminary data.</text>
</comment>
<accession>A0A016U6B5</accession>
<keyword evidence="10" id="KW-1185">Reference proteome</keyword>
<evidence type="ECO:0000313" key="9">
    <source>
        <dbReference type="EMBL" id="EYC10387.1"/>
    </source>
</evidence>
<name>A0A016U6B5_9BILA</name>
<dbReference type="SMART" id="SM00131">
    <property type="entry name" value="KU"/>
    <property type="match status" value="2"/>
</dbReference>
<dbReference type="SUPFAM" id="SSF57362">
    <property type="entry name" value="BPTI-like"/>
    <property type="match status" value="2"/>
</dbReference>
<dbReference type="InterPro" id="IPR002223">
    <property type="entry name" value="Kunitz_BPTI"/>
</dbReference>
<evidence type="ECO:0000313" key="10">
    <source>
        <dbReference type="Proteomes" id="UP000024635"/>
    </source>
</evidence>
<dbReference type="GO" id="GO:0048019">
    <property type="term" value="F:receptor antagonist activity"/>
    <property type="evidence" value="ECO:0007669"/>
    <property type="project" value="TreeGrafter"/>
</dbReference>
<gene>
    <name evidence="9" type="primary">Acey_s0056.g2719</name>
    <name evidence="9" type="ORF">Y032_0056g2719</name>
</gene>
<dbReference type="GO" id="GO:0005615">
    <property type="term" value="C:extracellular space"/>
    <property type="evidence" value="ECO:0007669"/>
    <property type="project" value="TreeGrafter"/>
</dbReference>
<reference evidence="10" key="1">
    <citation type="journal article" date="2015" name="Nat. Genet.">
        <title>The genome and transcriptome of the zoonotic hookworm Ancylostoma ceylanicum identify infection-specific gene families.</title>
        <authorList>
            <person name="Schwarz E.M."/>
            <person name="Hu Y."/>
            <person name="Antoshechkin I."/>
            <person name="Miller M.M."/>
            <person name="Sternberg P.W."/>
            <person name="Aroian R.V."/>
        </authorList>
    </citation>
    <scope>NUCLEOTIDE SEQUENCE</scope>
    <source>
        <strain evidence="10">HY135</strain>
    </source>
</reference>
<organism evidence="9 10">
    <name type="scientific">Ancylostoma ceylanicum</name>
    <dbReference type="NCBI Taxonomy" id="53326"/>
    <lineage>
        <taxon>Eukaryota</taxon>
        <taxon>Metazoa</taxon>
        <taxon>Ecdysozoa</taxon>
        <taxon>Nematoda</taxon>
        <taxon>Chromadorea</taxon>
        <taxon>Rhabditida</taxon>
        <taxon>Rhabditina</taxon>
        <taxon>Rhabditomorpha</taxon>
        <taxon>Strongyloidea</taxon>
        <taxon>Ancylostomatidae</taxon>
        <taxon>Ancylostomatinae</taxon>
        <taxon>Ancylostoma</taxon>
    </lineage>
</organism>
<keyword evidence="2" id="KW-0964">Secreted</keyword>
<protein>
    <recommendedName>
        <fullName evidence="8">BPTI/Kunitz inhibitor domain-containing protein</fullName>
    </recommendedName>
</protein>
<keyword evidence="4 7" id="KW-0732">Signal</keyword>
<dbReference type="GO" id="GO:0050431">
    <property type="term" value="F:transforming growth factor beta binding"/>
    <property type="evidence" value="ECO:0007669"/>
    <property type="project" value="TreeGrafter"/>
</dbReference>
<dbReference type="PROSITE" id="PS50279">
    <property type="entry name" value="BPTI_KUNITZ_2"/>
    <property type="match status" value="2"/>
</dbReference>
<evidence type="ECO:0000259" key="8">
    <source>
        <dbReference type="PROSITE" id="PS50279"/>
    </source>
</evidence>
<dbReference type="Proteomes" id="UP000024635">
    <property type="component" value="Unassembled WGS sequence"/>
</dbReference>
<feature type="signal peptide" evidence="7">
    <location>
        <begin position="1"/>
        <end position="16"/>
    </location>
</feature>
<dbReference type="OrthoDB" id="5871431at2759"/>
<keyword evidence="5" id="KW-0722">Serine protease inhibitor</keyword>
<keyword evidence="6" id="KW-1015">Disulfide bond</keyword>
<dbReference type="PANTHER" id="PTHR45938:SF11">
    <property type="entry name" value="WAP, KAZAL, IMMUNOGLOBULIN, KUNITZ AND NTR DOMAIN-CONTAINING PROTEIN 2-LIKE"/>
    <property type="match status" value="1"/>
</dbReference>
<evidence type="ECO:0000256" key="1">
    <source>
        <dbReference type="ARBA" id="ARBA00004613"/>
    </source>
</evidence>
<dbReference type="FunFam" id="4.10.410.10:FF:000011">
    <property type="entry name" value="Tissue factor pathway inhibitor"/>
    <property type="match status" value="1"/>
</dbReference>
<dbReference type="EMBL" id="JARK01001392">
    <property type="protein sequence ID" value="EYC10387.1"/>
    <property type="molecule type" value="Genomic_DNA"/>
</dbReference>
<dbReference type="GO" id="GO:0004867">
    <property type="term" value="F:serine-type endopeptidase inhibitor activity"/>
    <property type="evidence" value="ECO:0007669"/>
    <property type="project" value="UniProtKB-KW"/>
</dbReference>
<dbReference type="PRINTS" id="PR00759">
    <property type="entry name" value="BASICPTASE"/>
</dbReference>
<dbReference type="STRING" id="53326.A0A016U6B5"/>
<evidence type="ECO:0000256" key="4">
    <source>
        <dbReference type="ARBA" id="ARBA00022729"/>
    </source>
</evidence>
<sequence length="160" mass="17422">MKSAVLVLLCAAAATADINPRCYQKIKQGPCLAYFPRYAFDASIGECVEFVYGGCRGNGNRFSSKSECERTCMRSRGGLGLPDIGLLPSYTDDDPVCTLPLESGPCYGLMPRYGFDANTGRCVRFVYGGCQGNGNNFETKEECQLTCLKNTPMPIPIIEI</sequence>
<dbReference type="InterPro" id="IPR036880">
    <property type="entry name" value="Kunitz_BPTI_sf"/>
</dbReference>
<comment type="subcellular location">
    <subcellularLocation>
        <location evidence="1">Secreted</location>
    </subcellularLocation>
</comment>
<evidence type="ECO:0000256" key="6">
    <source>
        <dbReference type="ARBA" id="ARBA00023157"/>
    </source>
</evidence>
<dbReference type="FunFam" id="4.10.410.10:FF:000020">
    <property type="entry name" value="Collagen, type VI, alpha 3"/>
    <property type="match status" value="1"/>
</dbReference>
<evidence type="ECO:0000256" key="2">
    <source>
        <dbReference type="ARBA" id="ARBA00022525"/>
    </source>
</evidence>
<dbReference type="Pfam" id="PF00014">
    <property type="entry name" value="Kunitz_BPTI"/>
    <property type="match status" value="2"/>
</dbReference>
<dbReference type="AlphaFoldDB" id="A0A016U6B5"/>
<evidence type="ECO:0000256" key="5">
    <source>
        <dbReference type="ARBA" id="ARBA00022900"/>
    </source>
</evidence>
<proteinExistence type="predicted"/>
<dbReference type="PANTHER" id="PTHR45938">
    <property type="entry name" value="ACP24A4-RELATED"/>
    <property type="match status" value="1"/>
</dbReference>
<dbReference type="CDD" id="cd00109">
    <property type="entry name" value="Kunitz-type"/>
    <property type="match status" value="2"/>
</dbReference>
<keyword evidence="3" id="KW-0646">Protease inhibitor</keyword>
<dbReference type="PROSITE" id="PS00280">
    <property type="entry name" value="BPTI_KUNITZ_1"/>
    <property type="match status" value="2"/>
</dbReference>
<feature type="domain" description="BPTI/Kunitz inhibitor" evidence="8">
    <location>
        <begin position="97"/>
        <end position="147"/>
    </location>
</feature>
<dbReference type="InterPro" id="IPR020901">
    <property type="entry name" value="Prtase_inh_Kunz-CS"/>
</dbReference>
<evidence type="ECO:0000256" key="7">
    <source>
        <dbReference type="SAM" id="SignalP"/>
    </source>
</evidence>
<dbReference type="Gene3D" id="4.10.410.10">
    <property type="entry name" value="Pancreatic trypsin inhibitor Kunitz domain"/>
    <property type="match status" value="2"/>
</dbReference>
<feature type="domain" description="BPTI/Kunitz inhibitor" evidence="8">
    <location>
        <begin position="22"/>
        <end position="72"/>
    </location>
</feature>